<dbReference type="GO" id="GO:0030334">
    <property type="term" value="P:regulation of cell migration"/>
    <property type="evidence" value="ECO:0007669"/>
    <property type="project" value="TreeGrafter"/>
</dbReference>
<dbReference type="PANTHER" id="PTHR22625:SF35">
    <property type="entry name" value="PLEXIN-A1"/>
    <property type="match status" value="1"/>
</dbReference>
<protein>
    <submittedName>
        <fullName evidence="8">Plexin-A1-like isoform X1</fullName>
    </submittedName>
</protein>
<dbReference type="Pfam" id="PF01437">
    <property type="entry name" value="PSI"/>
    <property type="match status" value="1"/>
</dbReference>
<dbReference type="GO" id="GO:0017154">
    <property type="term" value="F:semaphorin receptor activity"/>
    <property type="evidence" value="ECO:0007669"/>
    <property type="project" value="InterPro"/>
</dbReference>
<comment type="subcellular location">
    <subcellularLocation>
        <location evidence="1">Membrane</location>
    </subcellularLocation>
</comment>
<keyword evidence="3" id="KW-1015">Disulfide bond</keyword>
<dbReference type="GO" id="GO:0002116">
    <property type="term" value="C:semaphorin receptor complex"/>
    <property type="evidence" value="ECO:0007669"/>
    <property type="project" value="TreeGrafter"/>
</dbReference>
<proteinExistence type="predicted"/>
<dbReference type="InterPro" id="IPR013783">
    <property type="entry name" value="Ig-like_fold"/>
</dbReference>
<evidence type="ECO:0000313" key="8">
    <source>
        <dbReference type="EMBL" id="RXN10070.1"/>
    </source>
</evidence>
<dbReference type="GO" id="GO:0007411">
    <property type="term" value="P:axon guidance"/>
    <property type="evidence" value="ECO:0007669"/>
    <property type="project" value="UniProtKB-ARBA"/>
</dbReference>
<name>A0A498LPH2_LABRO</name>
<dbReference type="GO" id="GO:0005886">
    <property type="term" value="C:plasma membrane"/>
    <property type="evidence" value="ECO:0007669"/>
    <property type="project" value="TreeGrafter"/>
</dbReference>
<keyword evidence="2" id="KW-0472">Membrane</keyword>
<dbReference type="InterPro" id="IPR001627">
    <property type="entry name" value="Semap_dom"/>
</dbReference>
<dbReference type="InterPro" id="IPR036352">
    <property type="entry name" value="Semap_dom_sf"/>
</dbReference>
<dbReference type="SUPFAM" id="SSF101912">
    <property type="entry name" value="Sema domain"/>
    <property type="match status" value="1"/>
</dbReference>
<dbReference type="STRING" id="84645.A0A498LPH2"/>
<sequence length="129" mass="14505">MSDCLAGILVNSITQPALLYENVVVSEANPILRDMLFSPDHQYIYTLTDKEVSRVPVESCEQYNSCSECLASGDPHCGWCVLHSVCSRKDRCERADEPQRFASRLEQCVRLMVQPNNISVTMSEVQASF</sequence>
<organism evidence="8 9">
    <name type="scientific">Labeo rohita</name>
    <name type="common">Indian major carp</name>
    <name type="synonym">Cyprinus rohita</name>
    <dbReference type="NCBI Taxonomy" id="84645"/>
    <lineage>
        <taxon>Eukaryota</taxon>
        <taxon>Metazoa</taxon>
        <taxon>Chordata</taxon>
        <taxon>Craniata</taxon>
        <taxon>Vertebrata</taxon>
        <taxon>Euteleostomi</taxon>
        <taxon>Actinopterygii</taxon>
        <taxon>Neopterygii</taxon>
        <taxon>Teleostei</taxon>
        <taxon>Ostariophysi</taxon>
        <taxon>Cypriniformes</taxon>
        <taxon>Cyprinidae</taxon>
        <taxon>Labeoninae</taxon>
        <taxon>Labeonini</taxon>
        <taxon>Labeo</taxon>
    </lineage>
</organism>
<evidence type="ECO:0000256" key="5">
    <source>
        <dbReference type="PROSITE-ProRule" id="PRU00352"/>
    </source>
</evidence>
<comment type="caution">
    <text evidence="8">The sequence shown here is derived from an EMBL/GenBank/DDBJ whole genome shotgun (WGS) entry which is preliminary data.</text>
</comment>
<evidence type="ECO:0000256" key="3">
    <source>
        <dbReference type="ARBA" id="ARBA00023157"/>
    </source>
</evidence>
<comment type="caution">
    <text evidence="5">Lacks conserved residue(s) required for the propagation of feature annotation.</text>
</comment>
<dbReference type="PANTHER" id="PTHR22625">
    <property type="entry name" value="PLEXIN"/>
    <property type="match status" value="1"/>
</dbReference>
<dbReference type="Proteomes" id="UP000290572">
    <property type="component" value="Unassembled WGS sequence"/>
</dbReference>
<dbReference type="SMART" id="SM00423">
    <property type="entry name" value="PSI"/>
    <property type="match status" value="1"/>
</dbReference>
<evidence type="ECO:0000313" key="7">
    <source>
        <dbReference type="EMBL" id="RXN03206.1"/>
    </source>
</evidence>
<dbReference type="PROSITE" id="PS51004">
    <property type="entry name" value="SEMA"/>
    <property type="match status" value="1"/>
</dbReference>
<keyword evidence="9" id="KW-1185">Reference proteome</keyword>
<evidence type="ECO:0000313" key="9">
    <source>
        <dbReference type="Proteomes" id="UP000290572"/>
    </source>
</evidence>
<evidence type="ECO:0000256" key="4">
    <source>
        <dbReference type="ARBA" id="ARBA00023180"/>
    </source>
</evidence>
<gene>
    <name evidence="8" type="ORF">ROHU_031163</name>
    <name evidence="7" type="ORF">ROHU_034499</name>
</gene>
<keyword evidence="4" id="KW-0325">Glycoprotein</keyword>
<dbReference type="Gene3D" id="2.130.10.10">
    <property type="entry name" value="YVTN repeat-like/Quinoprotein amine dehydrogenase"/>
    <property type="match status" value="1"/>
</dbReference>
<dbReference type="InterPro" id="IPR002165">
    <property type="entry name" value="Plexin_repeat"/>
</dbReference>
<reference evidence="8 9" key="1">
    <citation type="submission" date="2018-03" db="EMBL/GenBank/DDBJ databases">
        <title>Draft genome sequence of Rohu Carp (Labeo rohita).</title>
        <authorList>
            <person name="Das P."/>
            <person name="Kushwaha B."/>
            <person name="Joshi C.G."/>
            <person name="Kumar D."/>
            <person name="Nagpure N.S."/>
            <person name="Sahoo L."/>
            <person name="Das S.P."/>
            <person name="Bit A."/>
            <person name="Patnaik S."/>
            <person name="Meher P.K."/>
            <person name="Jayasankar P."/>
            <person name="Koringa P.G."/>
            <person name="Patel N.V."/>
            <person name="Hinsu A.T."/>
            <person name="Kumar R."/>
            <person name="Pandey M."/>
            <person name="Agarwal S."/>
            <person name="Srivastava S."/>
            <person name="Singh M."/>
            <person name="Iquebal M.A."/>
            <person name="Jaiswal S."/>
            <person name="Angadi U.B."/>
            <person name="Kumar N."/>
            <person name="Raza M."/>
            <person name="Shah T.M."/>
            <person name="Rai A."/>
            <person name="Jena J.K."/>
        </authorList>
    </citation>
    <scope>NUCLEOTIDE SEQUENCE [LARGE SCALE GENOMIC DNA]</scope>
    <source>
        <strain evidence="8">DASCIFA01</strain>
        <tissue evidence="8">Testis</tissue>
    </source>
</reference>
<dbReference type="SUPFAM" id="SSF103575">
    <property type="entry name" value="Plexin repeat"/>
    <property type="match status" value="1"/>
</dbReference>
<accession>A0A498LPH2</accession>
<dbReference type="InterPro" id="IPR015943">
    <property type="entry name" value="WD40/YVTN_repeat-like_dom_sf"/>
</dbReference>
<dbReference type="AlphaFoldDB" id="A0A498LPH2"/>
<feature type="domain" description="Sema" evidence="6">
    <location>
        <begin position="1"/>
        <end position="57"/>
    </location>
</feature>
<dbReference type="Gene3D" id="2.60.40.10">
    <property type="entry name" value="Immunoglobulins"/>
    <property type="match status" value="1"/>
</dbReference>
<dbReference type="EMBL" id="QBIY01013486">
    <property type="protein sequence ID" value="RXN03206.1"/>
    <property type="molecule type" value="Genomic_DNA"/>
</dbReference>
<dbReference type="InterPro" id="IPR031148">
    <property type="entry name" value="Plexin"/>
</dbReference>
<evidence type="ECO:0000259" key="6">
    <source>
        <dbReference type="PROSITE" id="PS51004"/>
    </source>
</evidence>
<dbReference type="InterPro" id="IPR016201">
    <property type="entry name" value="PSI"/>
</dbReference>
<evidence type="ECO:0000256" key="1">
    <source>
        <dbReference type="ARBA" id="ARBA00004370"/>
    </source>
</evidence>
<dbReference type="EMBL" id="QBIY01013221">
    <property type="protein sequence ID" value="RXN10070.1"/>
    <property type="molecule type" value="Genomic_DNA"/>
</dbReference>
<evidence type="ECO:0000256" key="2">
    <source>
        <dbReference type="ARBA" id="ARBA00023136"/>
    </source>
</evidence>